<keyword evidence="3 4" id="KW-0443">Lipid metabolism</keyword>
<evidence type="ECO:0000256" key="2">
    <source>
        <dbReference type="ARBA" id="ARBA00022963"/>
    </source>
</evidence>
<evidence type="ECO:0000313" key="6">
    <source>
        <dbReference type="EMBL" id="SEP89371.1"/>
    </source>
</evidence>
<dbReference type="STRING" id="1299341.SAMN05444005_10366"/>
<dbReference type="SUPFAM" id="SSF52151">
    <property type="entry name" value="FabD/lysophospholipase-like"/>
    <property type="match status" value="1"/>
</dbReference>
<feature type="short sequence motif" description="GXGXXG" evidence="4">
    <location>
        <begin position="54"/>
        <end position="59"/>
    </location>
</feature>
<reference evidence="6 7" key="1">
    <citation type="submission" date="2016-10" db="EMBL/GenBank/DDBJ databases">
        <authorList>
            <person name="de Groot N.N."/>
        </authorList>
    </citation>
    <scope>NUCLEOTIDE SEQUENCE [LARGE SCALE GENOMIC DNA]</scope>
    <source>
        <strain evidence="6 7">DSM 27078</strain>
    </source>
</reference>
<feature type="active site" description="Nucleophile" evidence="4">
    <location>
        <position position="83"/>
    </location>
</feature>
<dbReference type="InterPro" id="IPR002641">
    <property type="entry name" value="PNPLA_dom"/>
</dbReference>
<dbReference type="CDD" id="cd07205">
    <property type="entry name" value="Pat_PNPLA6_PNPLA7_NTE1_like"/>
    <property type="match status" value="1"/>
</dbReference>
<keyword evidence="1 4" id="KW-0378">Hydrolase</keyword>
<dbReference type="AlphaFoldDB" id="A0A1H9BKZ8"/>
<evidence type="ECO:0000256" key="1">
    <source>
        <dbReference type="ARBA" id="ARBA00022801"/>
    </source>
</evidence>
<dbReference type="PANTHER" id="PTHR14226:SF76">
    <property type="entry name" value="NTE FAMILY PROTEIN RSSA"/>
    <property type="match status" value="1"/>
</dbReference>
<gene>
    <name evidence="6" type="ORF">SAMN05444005_10366</name>
</gene>
<organism evidence="6 7">
    <name type="scientific">Flavobacterium urocaniciphilum</name>
    <dbReference type="NCBI Taxonomy" id="1299341"/>
    <lineage>
        <taxon>Bacteria</taxon>
        <taxon>Pseudomonadati</taxon>
        <taxon>Bacteroidota</taxon>
        <taxon>Flavobacteriia</taxon>
        <taxon>Flavobacteriales</taxon>
        <taxon>Flavobacteriaceae</taxon>
        <taxon>Flavobacterium</taxon>
    </lineage>
</organism>
<dbReference type="RefSeq" id="WP_091467050.1">
    <property type="nucleotide sequence ID" value="NZ_FOEI01000003.1"/>
</dbReference>
<dbReference type="GO" id="GO:0016042">
    <property type="term" value="P:lipid catabolic process"/>
    <property type="evidence" value="ECO:0007669"/>
    <property type="project" value="UniProtKB-UniRule"/>
</dbReference>
<feature type="domain" description="PNPLA" evidence="5">
    <location>
        <begin position="50"/>
        <end position="240"/>
    </location>
</feature>
<dbReference type="PANTHER" id="PTHR14226">
    <property type="entry name" value="NEUROPATHY TARGET ESTERASE/SWISS CHEESE D.MELANOGASTER"/>
    <property type="match status" value="1"/>
</dbReference>
<protein>
    <submittedName>
        <fullName evidence="6">NTE family protein</fullName>
    </submittedName>
</protein>
<dbReference type="Proteomes" id="UP000198648">
    <property type="component" value="Unassembled WGS sequence"/>
</dbReference>
<proteinExistence type="predicted"/>
<feature type="short sequence motif" description="GXSXG" evidence="4">
    <location>
        <begin position="81"/>
        <end position="85"/>
    </location>
</feature>
<dbReference type="Gene3D" id="3.40.1090.10">
    <property type="entry name" value="Cytosolic phospholipase A2 catalytic domain"/>
    <property type="match status" value="1"/>
</dbReference>
<evidence type="ECO:0000256" key="4">
    <source>
        <dbReference type="PROSITE-ProRule" id="PRU01161"/>
    </source>
</evidence>
<evidence type="ECO:0000313" key="7">
    <source>
        <dbReference type="Proteomes" id="UP000198648"/>
    </source>
</evidence>
<dbReference type="EMBL" id="FOEI01000003">
    <property type="protein sequence ID" value="SEP89371.1"/>
    <property type="molecule type" value="Genomic_DNA"/>
</dbReference>
<keyword evidence="7" id="KW-1185">Reference proteome</keyword>
<dbReference type="OrthoDB" id="9770965at2"/>
<accession>A0A1H9BKZ8</accession>
<name>A0A1H9BKZ8_9FLAO</name>
<dbReference type="Gene3D" id="2.40.160.50">
    <property type="entry name" value="membrane protein fhac: a member of the omp85/tpsb transporter family"/>
    <property type="match status" value="1"/>
</dbReference>
<dbReference type="InterPro" id="IPR050301">
    <property type="entry name" value="NTE"/>
</dbReference>
<evidence type="ECO:0000259" key="5">
    <source>
        <dbReference type="PROSITE" id="PS51635"/>
    </source>
</evidence>
<dbReference type="InterPro" id="IPR016035">
    <property type="entry name" value="Acyl_Trfase/lysoPLipase"/>
</dbReference>
<sequence length="750" mass="84802">MFKNQGKCKKNQVNYSSSKFSYLLLFTWLLLFGTLTTQAQDTLKKPKIGLVLSGGGAKGLAHIGVLKVIDSLGIKIDYIGGTSMGAIVGGLYASGYTGQQLDSIFKTVNIDDLVQDNVPRKSKLLFNKKNDDVYALSLPFRNFKLETPNAFSKGLYNFNFLSQVTYHTRNIRDFKKLPIPFFCMATDIETGEQVVLDKGILPQALVASGSIPSLFYPIELEGRLLVDGGVTNNYPVEKLRELGADIVIGVDVQDALKTRSELQGVTTIFGQISNFNTQGQMENKRKLTDIYIKPEIKGFSVLSFNDGKKIINNGESAAKDFLAELQALQTPNYSKPKLNATKDSIFIGNIGFTDLKKYTRAYILGKLRFKPNSKISFKEFQNGIQNLNGTQNFSSVKYQFNDKDIFINLRENKINTYLKFSLHYDGLYKSGGLLNITHKKLFSKNDMVSFDFILGDNFRYDFNYLIDNGYYFSFGVSSTLNKFNKNVNTAFSIQNFLNNSSFDKINLDYSSLTNRVFIQTIFLRKYLIGSGIEFQNLKLESDNLPDTNSVIENSNYLSLFGFLNHDTFDNKYFPSKGWYFKGLFNYYFNSSDYTNQFDEMSIGKADMGIAFQPIKKLSVIIENEGGFKIGHSSLPYLDFVLGGYGFKDTNNIHSLYGYDYLSVSGNSFVKATGTLDYEFYKKNHVNFTYNASIVGNFIFNSTKTWLNKPSLTGFALGYGLETLIGPIELKYSWSPETHNDYFWVNVGFVF</sequence>
<feature type="short sequence motif" description="DGA/G" evidence="4">
    <location>
        <begin position="227"/>
        <end position="229"/>
    </location>
</feature>
<dbReference type="Pfam" id="PF19143">
    <property type="entry name" value="Omp85_2"/>
    <property type="match status" value="1"/>
</dbReference>
<keyword evidence="2 4" id="KW-0442">Lipid degradation</keyword>
<dbReference type="Gene3D" id="3.10.20.310">
    <property type="entry name" value="membrane protein fhac"/>
    <property type="match status" value="1"/>
</dbReference>
<dbReference type="Pfam" id="PF01734">
    <property type="entry name" value="Patatin"/>
    <property type="match status" value="1"/>
</dbReference>
<dbReference type="InterPro" id="IPR043864">
    <property type="entry name" value="Omp85-like_dom"/>
</dbReference>
<evidence type="ECO:0000256" key="3">
    <source>
        <dbReference type="ARBA" id="ARBA00023098"/>
    </source>
</evidence>
<feature type="active site" description="Proton acceptor" evidence="4">
    <location>
        <position position="227"/>
    </location>
</feature>
<dbReference type="PROSITE" id="PS51635">
    <property type="entry name" value="PNPLA"/>
    <property type="match status" value="1"/>
</dbReference>
<dbReference type="GO" id="GO:0016787">
    <property type="term" value="F:hydrolase activity"/>
    <property type="evidence" value="ECO:0007669"/>
    <property type="project" value="UniProtKB-UniRule"/>
</dbReference>